<evidence type="ECO:0000313" key="7">
    <source>
        <dbReference type="EMBL" id="SCB51030.1"/>
    </source>
</evidence>
<dbReference type="InterPro" id="IPR051313">
    <property type="entry name" value="Bact_iron-sidero_bind"/>
</dbReference>
<proteinExistence type="inferred from homology"/>
<dbReference type="PROSITE" id="PS50983">
    <property type="entry name" value="FE_B12_PBP"/>
    <property type="match status" value="1"/>
</dbReference>
<evidence type="ECO:0000256" key="3">
    <source>
        <dbReference type="ARBA" id="ARBA00022448"/>
    </source>
</evidence>
<evidence type="ECO:0000313" key="8">
    <source>
        <dbReference type="Proteomes" id="UP000199205"/>
    </source>
</evidence>
<dbReference type="PANTHER" id="PTHR30532:SF1">
    <property type="entry name" value="IRON(3+)-HYDROXAMATE-BINDING PROTEIN FHUD"/>
    <property type="match status" value="1"/>
</dbReference>
<organism evidence="7 8">
    <name type="scientific">Rhizobium lusitanum</name>
    <dbReference type="NCBI Taxonomy" id="293958"/>
    <lineage>
        <taxon>Bacteria</taxon>
        <taxon>Pseudomonadati</taxon>
        <taxon>Pseudomonadota</taxon>
        <taxon>Alphaproteobacteria</taxon>
        <taxon>Hyphomicrobiales</taxon>
        <taxon>Rhizobiaceae</taxon>
        <taxon>Rhizobium/Agrobacterium group</taxon>
        <taxon>Rhizobium</taxon>
    </lineage>
</organism>
<name>A0A1C3XFI0_9HYPH</name>
<keyword evidence="3" id="KW-0813">Transport</keyword>
<dbReference type="PRINTS" id="PR01715">
    <property type="entry name" value="FERRIBNDNGPP"/>
</dbReference>
<comment type="similarity">
    <text evidence="2">Belongs to the bacterial solute-binding protein 8 family.</text>
</comment>
<dbReference type="Proteomes" id="UP000199205">
    <property type="component" value="Unassembled WGS sequence"/>
</dbReference>
<keyword evidence="4" id="KW-0410">Iron transport</keyword>
<evidence type="ECO:0000256" key="2">
    <source>
        <dbReference type="ARBA" id="ARBA00008814"/>
    </source>
</evidence>
<comment type="subcellular location">
    <subcellularLocation>
        <location evidence="1">Cell envelope</location>
    </subcellularLocation>
</comment>
<dbReference type="GO" id="GO:0030288">
    <property type="term" value="C:outer membrane-bounded periplasmic space"/>
    <property type="evidence" value="ECO:0007669"/>
    <property type="project" value="TreeGrafter"/>
</dbReference>
<gene>
    <name evidence="7" type="ORF">GA0061101_13625</name>
</gene>
<feature type="domain" description="Fe/B12 periplasmic-binding" evidence="6">
    <location>
        <begin position="40"/>
        <end position="302"/>
    </location>
</feature>
<evidence type="ECO:0000256" key="5">
    <source>
        <dbReference type="ARBA" id="ARBA00022729"/>
    </source>
</evidence>
<dbReference type="EMBL" id="FMAF01000036">
    <property type="protein sequence ID" value="SCB51030.1"/>
    <property type="molecule type" value="Genomic_DNA"/>
</dbReference>
<dbReference type="SUPFAM" id="SSF53807">
    <property type="entry name" value="Helical backbone' metal receptor"/>
    <property type="match status" value="1"/>
</dbReference>
<keyword evidence="4" id="KW-0406">Ion transport</keyword>
<dbReference type="OrthoDB" id="8370650at2"/>
<dbReference type="Gene3D" id="3.40.50.1980">
    <property type="entry name" value="Nitrogenase molybdenum iron protein domain"/>
    <property type="match status" value="2"/>
</dbReference>
<protein>
    <submittedName>
        <fullName evidence="7">Iron complex transport system substrate-binding protein</fullName>
    </submittedName>
</protein>
<dbReference type="InterPro" id="IPR002491">
    <property type="entry name" value="ABC_transptr_periplasmic_BD"/>
</dbReference>
<sequence length="302" mass="32846">MSSEDHFHGLRLSRRNALLAAAALLAVPRAGYAGATVSGPIVSLDYGLASTLLALGVTPAAIASLADWDKWVVEPKMPAGVVDLGTTNEINLEILASLKPALILTTPYLAPLKPRLEVISPVMELTIYAQGGEALQRSIEATRLLAAAIGRQQQATDFLTQSEQFFDDCVNRVNKLKPPPLALVNFVDQRHARIYGGTGLYQNVMTKIGLRNAWTGPGNFWGFETIGLEQLATLDQSLRLIAFEPLIPPNILDNLQDSPLWTSLPFVKASRVSVLPGTLMFGMVQEAERFARILLDHLEKLA</sequence>
<reference evidence="7 8" key="1">
    <citation type="submission" date="2016-08" db="EMBL/GenBank/DDBJ databases">
        <authorList>
            <person name="Seilhamer J.J."/>
        </authorList>
    </citation>
    <scope>NUCLEOTIDE SEQUENCE [LARGE SCALE GENOMIC DNA]</scope>
    <source>
        <strain evidence="7 8">P1-7</strain>
    </source>
</reference>
<keyword evidence="4" id="KW-0408">Iron</keyword>
<evidence type="ECO:0000259" key="6">
    <source>
        <dbReference type="PROSITE" id="PS50983"/>
    </source>
</evidence>
<keyword evidence="5" id="KW-0732">Signal</keyword>
<dbReference type="GO" id="GO:1901678">
    <property type="term" value="P:iron coordination entity transport"/>
    <property type="evidence" value="ECO:0007669"/>
    <property type="project" value="UniProtKB-ARBA"/>
</dbReference>
<evidence type="ECO:0000256" key="1">
    <source>
        <dbReference type="ARBA" id="ARBA00004196"/>
    </source>
</evidence>
<dbReference type="RefSeq" id="WP_092576866.1">
    <property type="nucleotide sequence ID" value="NZ_FMAF01000036.1"/>
</dbReference>
<dbReference type="PANTHER" id="PTHR30532">
    <property type="entry name" value="IRON III DICITRATE-BINDING PERIPLASMIC PROTEIN"/>
    <property type="match status" value="1"/>
</dbReference>
<dbReference type="CDD" id="cd01146">
    <property type="entry name" value="FhuD"/>
    <property type="match status" value="1"/>
</dbReference>
<dbReference type="Pfam" id="PF01497">
    <property type="entry name" value="Peripla_BP_2"/>
    <property type="match status" value="1"/>
</dbReference>
<evidence type="ECO:0000256" key="4">
    <source>
        <dbReference type="ARBA" id="ARBA00022496"/>
    </source>
</evidence>
<accession>A0A1C3XFI0</accession>
<dbReference type="AlphaFoldDB" id="A0A1C3XFI0"/>